<name>A0ABD5NWN7_9EURY</name>
<dbReference type="EMBL" id="JBHSDJ010000013">
    <property type="protein sequence ID" value="MFC4246486.1"/>
    <property type="molecule type" value="Genomic_DNA"/>
</dbReference>
<proteinExistence type="predicted"/>
<dbReference type="RefSeq" id="WP_246966952.1">
    <property type="nucleotide sequence ID" value="NZ_CP095397.1"/>
</dbReference>
<keyword evidence="2" id="KW-1133">Transmembrane helix</keyword>
<evidence type="ECO:0008006" key="5">
    <source>
        <dbReference type="Google" id="ProtNLM"/>
    </source>
</evidence>
<dbReference type="Proteomes" id="UP001595821">
    <property type="component" value="Unassembled WGS sequence"/>
</dbReference>
<feature type="transmembrane region" description="Helical" evidence="2">
    <location>
        <begin position="68"/>
        <end position="94"/>
    </location>
</feature>
<feature type="transmembrane region" description="Helical" evidence="2">
    <location>
        <begin position="114"/>
        <end position="136"/>
    </location>
</feature>
<evidence type="ECO:0000256" key="2">
    <source>
        <dbReference type="SAM" id="Phobius"/>
    </source>
</evidence>
<comment type="caution">
    <text evidence="3">The sequence shown here is derived from an EMBL/GenBank/DDBJ whole genome shotgun (WGS) entry which is preliminary data.</text>
</comment>
<gene>
    <name evidence="3" type="ORF">ACFOZ7_05675</name>
</gene>
<accession>A0ABD5NWN7</accession>
<evidence type="ECO:0000313" key="3">
    <source>
        <dbReference type="EMBL" id="MFC4246486.1"/>
    </source>
</evidence>
<evidence type="ECO:0000313" key="4">
    <source>
        <dbReference type="Proteomes" id="UP001595821"/>
    </source>
</evidence>
<sequence length="144" mass="15359">MSNDLFDGTETSIHDPSDVSEDDRVLSSDVVDGDLIKPEQMAIDAIKRTLTHLTYRELHAFGAGFVPLFLGLVLGFNALIALSVPLAIVAVGCVRCTPIVGGRVAKWTIKQPQYLFLGQFVATFTGGLVVAIIRVVGFTAGLVA</sequence>
<dbReference type="GeneID" id="71854734"/>
<feature type="compositionally biased region" description="Basic and acidic residues" evidence="1">
    <location>
        <begin position="12"/>
        <end position="21"/>
    </location>
</feature>
<protein>
    <recommendedName>
        <fullName evidence="5">DUF389 domain-containing protein</fullName>
    </recommendedName>
</protein>
<keyword evidence="2" id="KW-0472">Membrane</keyword>
<keyword evidence="2" id="KW-0812">Transmembrane</keyword>
<feature type="region of interest" description="Disordered" evidence="1">
    <location>
        <begin position="1"/>
        <end position="21"/>
    </location>
</feature>
<dbReference type="AlphaFoldDB" id="A0ABD5NWN7"/>
<evidence type="ECO:0000256" key="1">
    <source>
        <dbReference type="SAM" id="MobiDB-lite"/>
    </source>
</evidence>
<reference evidence="3 4" key="1">
    <citation type="journal article" date="2014" name="Int. J. Syst. Evol. Microbiol.">
        <title>Complete genome sequence of Corynebacterium casei LMG S-19264T (=DSM 44701T), isolated from a smear-ripened cheese.</title>
        <authorList>
            <consortium name="US DOE Joint Genome Institute (JGI-PGF)"/>
            <person name="Walter F."/>
            <person name="Albersmeier A."/>
            <person name="Kalinowski J."/>
            <person name="Ruckert C."/>
        </authorList>
    </citation>
    <scope>NUCLEOTIDE SEQUENCE [LARGE SCALE GENOMIC DNA]</scope>
    <source>
        <strain evidence="3 4">IBRC-M 10912</strain>
    </source>
</reference>
<organism evidence="3 4">
    <name type="scientific">Natribaculum luteum</name>
    <dbReference type="NCBI Taxonomy" id="1586232"/>
    <lineage>
        <taxon>Archaea</taxon>
        <taxon>Methanobacteriati</taxon>
        <taxon>Methanobacteriota</taxon>
        <taxon>Stenosarchaea group</taxon>
        <taxon>Halobacteria</taxon>
        <taxon>Halobacteriales</taxon>
        <taxon>Natrialbaceae</taxon>
        <taxon>Natribaculum</taxon>
    </lineage>
</organism>